<feature type="region of interest" description="Disordered" evidence="1">
    <location>
        <begin position="414"/>
        <end position="450"/>
    </location>
</feature>
<comment type="caution">
    <text evidence="3">The sequence shown here is derived from an EMBL/GenBank/DDBJ whole genome shotgun (WGS) entry which is preliminary data.</text>
</comment>
<dbReference type="EMBL" id="CAMAPE010000010">
    <property type="protein sequence ID" value="CAH9078515.1"/>
    <property type="molecule type" value="Genomic_DNA"/>
</dbReference>
<feature type="region of interest" description="Disordered" evidence="1">
    <location>
        <begin position="108"/>
        <end position="243"/>
    </location>
</feature>
<sequence length="450" mass="49294">MDSGSNCISSYNYYHAPKRVRIARFHKLSLQLCTIRQFTVLPHTYIQGCIYFVYFGKMPKQYPVLDNRPINKWKVTELRDELKKRNLAVKGLKDDLVNRLDEAIQKEREALEMEKDDEGSESESETKSMSSECNRKVNEAEDNVPKDETMVFPKETESAKGKYNDPSGKSVSSPMRGESKGSGTPLETIPSVNANEGIHDGIASTESVPQRKTGEDDVTESSHNDDVETKKVSSGPDLSHSSTTQVHDVISNIGSQVESVIGDAQTGNSINFPTAGETIDSDAPLVTIPSADANEGIADGMVLTESVPLGKVGEDEVIKSSQNNDEETKIYTAEPDLSHSSTTQVHEVITNLGSQLKSDSIPTDALPVYITNEHNYDLSPDNVILEQKIDRSEMVLPSSNKDLSGVGVAHPMDDKMPSVSHGLVRGTDDQKSSNVNFSMKNENADQSLVV</sequence>
<accession>A0A9P0YX30</accession>
<dbReference type="InterPro" id="IPR003034">
    <property type="entry name" value="SAP_dom"/>
</dbReference>
<keyword evidence="4" id="KW-1185">Reference proteome</keyword>
<dbReference type="SMART" id="SM00513">
    <property type="entry name" value="SAP"/>
    <property type="match status" value="1"/>
</dbReference>
<feature type="domain" description="SAP" evidence="2">
    <location>
        <begin position="70"/>
        <end position="104"/>
    </location>
</feature>
<dbReference type="PANTHER" id="PTHR47031">
    <property type="entry name" value="SAP DNA-BINDING DOMAIN-CONTAINING PROTEIN"/>
    <property type="match status" value="1"/>
</dbReference>
<dbReference type="InterPro" id="IPR036361">
    <property type="entry name" value="SAP_dom_sf"/>
</dbReference>
<feature type="compositionally biased region" description="Polar residues" evidence="1">
    <location>
        <begin position="432"/>
        <end position="450"/>
    </location>
</feature>
<dbReference type="OrthoDB" id="5348404at2759"/>
<dbReference type="Pfam" id="PF02037">
    <property type="entry name" value="SAP"/>
    <property type="match status" value="1"/>
</dbReference>
<dbReference type="AlphaFoldDB" id="A0A9P0YX30"/>
<dbReference type="SUPFAM" id="SSF68906">
    <property type="entry name" value="SAP domain"/>
    <property type="match status" value="1"/>
</dbReference>
<feature type="compositionally biased region" description="Basic and acidic residues" evidence="1">
    <location>
        <begin position="133"/>
        <end position="163"/>
    </location>
</feature>
<evidence type="ECO:0000313" key="4">
    <source>
        <dbReference type="Proteomes" id="UP001152484"/>
    </source>
</evidence>
<feature type="compositionally biased region" description="Basic and acidic residues" evidence="1">
    <location>
        <begin position="212"/>
        <end position="231"/>
    </location>
</feature>
<dbReference type="Proteomes" id="UP001152484">
    <property type="component" value="Unassembled WGS sequence"/>
</dbReference>
<name>A0A9P0YX30_CUSEU</name>
<dbReference type="Gene3D" id="1.10.720.30">
    <property type="entry name" value="SAP domain"/>
    <property type="match status" value="1"/>
</dbReference>
<organism evidence="3 4">
    <name type="scientific">Cuscuta europaea</name>
    <name type="common">European dodder</name>
    <dbReference type="NCBI Taxonomy" id="41803"/>
    <lineage>
        <taxon>Eukaryota</taxon>
        <taxon>Viridiplantae</taxon>
        <taxon>Streptophyta</taxon>
        <taxon>Embryophyta</taxon>
        <taxon>Tracheophyta</taxon>
        <taxon>Spermatophyta</taxon>
        <taxon>Magnoliopsida</taxon>
        <taxon>eudicotyledons</taxon>
        <taxon>Gunneridae</taxon>
        <taxon>Pentapetalae</taxon>
        <taxon>asterids</taxon>
        <taxon>lamiids</taxon>
        <taxon>Solanales</taxon>
        <taxon>Convolvulaceae</taxon>
        <taxon>Cuscuteae</taxon>
        <taxon>Cuscuta</taxon>
        <taxon>Cuscuta subgen. Cuscuta</taxon>
    </lineage>
</organism>
<dbReference type="PROSITE" id="PS50800">
    <property type="entry name" value="SAP"/>
    <property type="match status" value="1"/>
</dbReference>
<feature type="compositionally biased region" description="Acidic residues" evidence="1">
    <location>
        <begin position="114"/>
        <end position="123"/>
    </location>
</feature>
<protein>
    <recommendedName>
        <fullName evidence="2">SAP domain-containing protein</fullName>
    </recommendedName>
</protein>
<gene>
    <name evidence="3" type="ORF">CEURO_LOCUS6776</name>
</gene>
<dbReference type="PANTHER" id="PTHR47031:SF3">
    <property type="entry name" value="SAP DOMAIN-CONTAINING PROTEIN"/>
    <property type="match status" value="1"/>
</dbReference>
<reference evidence="3" key="1">
    <citation type="submission" date="2022-07" db="EMBL/GenBank/DDBJ databases">
        <authorList>
            <person name="Macas J."/>
            <person name="Novak P."/>
            <person name="Neumann P."/>
        </authorList>
    </citation>
    <scope>NUCLEOTIDE SEQUENCE</scope>
</reference>
<evidence type="ECO:0000256" key="1">
    <source>
        <dbReference type="SAM" id="MobiDB-lite"/>
    </source>
</evidence>
<feature type="non-terminal residue" evidence="3">
    <location>
        <position position="450"/>
    </location>
</feature>
<evidence type="ECO:0000259" key="2">
    <source>
        <dbReference type="PROSITE" id="PS50800"/>
    </source>
</evidence>
<proteinExistence type="predicted"/>
<evidence type="ECO:0000313" key="3">
    <source>
        <dbReference type="EMBL" id="CAH9078515.1"/>
    </source>
</evidence>